<evidence type="ECO:0000313" key="8">
    <source>
        <dbReference type="EMBL" id="OSS54290.1"/>
    </source>
</evidence>
<dbReference type="InterPro" id="IPR013149">
    <property type="entry name" value="ADH-like_C"/>
</dbReference>
<dbReference type="Pfam" id="PF00107">
    <property type="entry name" value="ADH_zinc_N"/>
    <property type="match status" value="1"/>
</dbReference>
<dbReference type="SUPFAM" id="SSF51735">
    <property type="entry name" value="NAD(P)-binding Rossmann-fold domains"/>
    <property type="match status" value="1"/>
</dbReference>
<dbReference type="InterPro" id="IPR011032">
    <property type="entry name" value="GroES-like_sf"/>
</dbReference>
<dbReference type="InterPro" id="IPR036291">
    <property type="entry name" value="NAD(P)-bd_dom_sf"/>
</dbReference>
<dbReference type="InterPro" id="IPR020843">
    <property type="entry name" value="ER"/>
</dbReference>
<evidence type="ECO:0000259" key="7">
    <source>
        <dbReference type="SMART" id="SM00829"/>
    </source>
</evidence>
<dbReference type="GO" id="GO:0004022">
    <property type="term" value="F:alcohol dehydrogenase (NAD+) activity"/>
    <property type="evidence" value="ECO:0007669"/>
    <property type="project" value="TreeGrafter"/>
</dbReference>
<evidence type="ECO:0000256" key="5">
    <source>
        <dbReference type="ARBA" id="ARBA00023002"/>
    </source>
</evidence>
<dbReference type="AlphaFoldDB" id="A0A1Y2MDX8"/>
<name>A0A1Y2MDX8_EPING</name>
<dbReference type="PANTHER" id="PTHR42940">
    <property type="entry name" value="ALCOHOL DEHYDROGENASE 1-RELATED"/>
    <property type="match status" value="1"/>
</dbReference>
<evidence type="ECO:0000256" key="3">
    <source>
        <dbReference type="ARBA" id="ARBA00022723"/>
    </source>
</evidence>
<keyword evidence="4" id="KW-0862">Zinc</keyword>
<dbReference type="Gene3D" id="3.40.50.720">
    <property type="entry name" value="NAD(P)-binding Rossmann-like Domain"/>
    <property type="match status" value="1"/>
</dbReference>
<comment type="similarity">
    <text evidence="2">Belongs to the zinc-containing alcohol dehydrogenase family.</text>
</comment>
<evidence type="ECO:0000256" key="1">
    <source>
        <dbReference type="ARBA" id="ARBA00001947"/>
    </source>
</evidence>
<reference evidence="8 9" key="1">
    <citation type="journal article" date="2017" name="Genome Announc.">
        <title>Genome sequence of the saprophytic ascomycete Epicoccum nigrum ICMP 19927 strain isolated from New Zealand.</title>
        <authorList>
            <person name="Fokin M."/>
            <person name="Fleetwood D."/>
            <person name="Weir B.S."/>
            <person name="Villas-Boas S.G."/>
        </authorList>
    </citation>
    <scope>NUCLEOTIDE SEQUENCE [LARGE SCALE GENOMIC DNA]</scope>
    <source>
        <strain evidence="8 9">ICMP 19927</strain>
    </source>
</reference>
<sequence>MASTIPAEMLAAQVTSFNQPYKVHKIPVPSSLGPHDLLIKVAVASLCHTDFMVSAGTMGTSLPCTGSHEGAGTVVSTGSSVQDFQPGDRVMAGIIYHPCGTCPDCLGPENYSQYCARSGGYLGVTTHGHFAEYARIDARTAARLPDQVGFETAAPLACAGVTIYRGVVLSGVKKGEWLALTGSGGGLGHLGVQFAKALGLNVIGIDARDEGLELTRKGGADVVIDARKGHDEVVSQVHAVTNGEGATCTLNISDAKDAMKTACAITKMHGTVTQIAQPDKVVIPFQELIFRDIRVRGSLISSPREARDMLQLVAEHGISVTTNAFDGLGEMEALLRLAESGKMKGKGIIIMDPEQIKKEKKRCCG</sequence>
<keyword evidence="5" id="KW-0560">Oxidoreductase</keyword>
<dbReference type="GO" id="GO:0046872">
    <property type="term" value="F:metal ion binding"/>
    <property type="evidence" value="ECO:0007669"/>
    <property type="project" value="UniProtKB-KW"/>
</dbReference>
<evidence type="ECO:0000256" key="4">
    <source>
        <dbReference type="ARBA" id="ARBA00022833"/>
    </source>
</evidence>
<keyword evidence="6" id="KW-0520">NAD</keyword>
<evidence type="ECO:0000256" key="6">
    <source>
        <dbReference type="ARBA" id="ARBA00023027"/>
    </source>
</evidence>
<proteinExistence type="inferred from homology"/>
<dbReference type="Proteomes" id="UP000193240">
    <property type="component" value="Unassembled WGS sequence"/>
</dbReference>
<dbReference type="GO" id="GO:0005737">
    <property type="term" value="C:cytoplasm"/>
    <property type="evidence" value="ECO:0007669"/>
    <property type="project" value="TreeGrafter"/>
</dbReference>
<dbReference type="SMART" id="SM00829">
    <property type="entry name" value="PKS_ER"/>
    <property type="match status" value="1"/>
</dbReference>
<dbReference type="Gene3D" id="3.90.180.10">
    <property type="entry name" value="Medium-chain alcohol dehydrogenases, catalytic domain"/>
    <property type="match status" value="1"/>
</dbReference>
<keyword evidence="3" id="KW-0479">Metal-binding</keyword>
<dbReference type="Pfam" id="PF08240">
    <property type="entry name" value="ADH_N"/>
    <property type="match status" value="1"/>
</dbReference>
<dbReference type="PANTHER" id="PTHR42940:SF8">
    <property type="entry name" value="VACUOLAR PROTEIN SORTING-ASSOCIATED PROTEIN 11"/>
    <property type="match status" value="1"/>
</dbReference>
<dbReference type="InterPro" id="IPR013154">
    <property type="entry name" value="ADH-like_N"/>
</dbReference>
<dbReference type="OMA" id="VIPFQEL"/>
<gene>
    <name evidence="8" type="ORF">B5807_01723</name>
</gene>
<evidence type="ECO:0000313" key="9">
    <source>
        <dbReference type="Proteomes" id="UP000193240"/>
    </source>
</evidence>
<comment type="cofactor">
    <cofactor evidence="1">
        <name>Zn(2+)</name>
        <dbReference type="ChEBI" id="CHEBI:29105"/>
    </cofactor>
</comment>
<protein>
    <recommendedName>
        <fullName evidence="7">Enoyl reductase (ER) domain-containing protein</fullName>
    </recommendedName>
</protein>
<dbReference type="InParanoid" id="A0A1Y2MDX8"/>
<feature type="domain" description="Enoyl reductase (ER)" evidence="7">
    <location>
        <begin position="15"/>
        <end position="349"/>
    </location>
</feature>
<accession>A0A1Y2MDX8</accession>
<dbReference type="FunFam" id="3.40.50.720:FF:000039">
    <property type="entry name" value="Alcohol dehydrogenase AdhP"/>
    <property type="match status" value="1"/>
</dbReference>
<dbReference type="SUPFAM" id="SSF50129">
    <property type="entry name" value="GroES-like"/>
    <property type="match status" value="1"/>
</dbReference>
<organism evidence="8 9">
    <name type="scientific">Epicoccum nigrum</name>
    <name type="common">Soil fungus</name>
    <name type="synonym">Epicoccum purpurascens</name>
    <dbReference type="NCBI Taxonomy" id="105696"/>
    <lineage>
        <taxon>Eukaryota</taxon>
        <taxon>Fungi</taxon>
        <taxon>Dikarya</taxon>
        <taxon>Ascomycota</taxon>
        <taxon>Pezizomycotina</taxon>
        <taxon>Dothideomycetes</taxon>
        <taxon>Pleosporomycetidae</taxon>
        <taxon>Pleosporales</taxon>
        <taxon>Pleosporineae</taxon>
        <taxon>Didymellaceae</taxon>
        <taxon>Epicoccum</taxon>
    </lineage>
</organism>
<dbReference type="STRING" id="105696.A0A1Y2MDX8"/>
<dbReference type="EMBL" id="KZ107838">
    <property type="protein sequence ID" value="OSS54290.1"/>
    <property type="molecule type" value="Genomic_DNA"/>
</dbReference>
<keyword evidence="9" id="KW-1185">Reference proteome</keyword>
<evidence type="ECO:0000256" key="2">
    <source>
        <dbReference type="ARBA" id="ARBA00008072"/>
    </source>
</evidence>